<dbReference type="InterPro" id="IPR013766">
    <property type="entry name" value="Thioredoxin_domain"/>
</dbReference>
<dbReference type="Pfam" id="PF00085">
    <property type="entry name" value="Thioredoxin"/>
    <property type="match status" value="1"/>
</dbReference>
<reference evidence="4" key="1">
    <citation type="submission" date="2022-07" db="EMBL/GenBank/DDBJ databases">
        <title>Evaluation of T. orientalis genome assembly methods using nanopore sequencing and analysis of variation between genomes.</title>
        <authorList>
            <person name="Yam J."/>
            <person name="Micallef M.L."/>
            <person name="Liu M."/>
            <person name="Djordjevic S.P."/>
            <person name="Bogema D.R."/>
            <person name="Jenkins C."/>
        </authorList>
    </citation>
    <scope>NUCLEOTIDE SEQUENCE</scope>
    <source>
        <strain evidence="4">Goon Nure</strain>
    </source>
</reference>
<dbReference type="PANTHER" id="PTHR44303">
    <property type="entry name" value="DNAJ HOMOLOG SUBFAMILY C MEMBER 16"/>
    <property type="match status" value="1"/>
</dbReference>
<dbReference type="Pfam" id="PF00226">
    <property type="entry name" value="DnaJ"/>
    <property type="match status" value="1"/>
</dbReference>
<protein>
    <submittedName>
        <fullName evidence="4">Molecular chaperone protein DnaJ</fullName>
    </submittedName>
</protein>
<gene>
    <name evidence="4" type="ORF">MACK_001261</name>
</gene>
<name>A0A976MCQ8_THEOR</name>
<dbReference type="Proteomes" id="UP000244811">
    <property type="component" value="Chromosome 2"/>
</dbReference>
<feature type="compositionally biased region" description="Basic residues" evidence="1">
    <location>
        <begin position="1"/>
        <end position="22"/>
    </location>
</feature>
<evidence type="ECO:0000313" key="5">
    <source>
        <dbReference type="Proteomes" id="UP000244811"/>
    </source>
</evidence>
<keyword evidence="2" id="KW-0472">Membrane</keyword>
<dbReference type="PANTHER" id="PTHR44303:SF2">
    <property type="entry name" value="DNAJ HOMOLOG SUBFAMILY C MEMBER 16"/>
    <property type="match status" value="1"/>
</dbReference>
<evidence type="ECO:0000313" key="4">
    <source>
        <dbReference type="EMBL" id="UKK01908.2"/>
    </source>
</evidence>
<organism evidence="4 5">
    <name type="scientific">Theileria orientalis</name>
    <dbReference type="NCBI Taxonomy" id="68886"/>
    <lineage>
        <taxon>Eukaryota</taxon>
        <taxon>Sar</taxon>
        <taxon>Alveolata</taxon>
        <taxon>Apicomplexa</taxon>
        <taxon>Aconoidasida</taxon>
        <taxon>Piroplasmida</taxon>
        <taxon>Theileriidae</taxon>
        <taxon>Theileria</taxon>
    </lineage>
</organism>
<keyword evidence="2" id="KW-0812">Transmembrane</keyword>
<dbReference type="SMART" id="SM00271">
    <property type="entry name" value="DnaJ"/>
    <property type="match status" value="1"/>
</dbReference>
<proteinExistence type="predicted"/>
<evidence type="ECO:0000256" key="2">
    <source>
        <dbReference type="SAM" id="Phobius"/>
    </source>
</evidence>
<dbReference type="InterPro" id="IPR001623">
    <property type="entry name" value="DnaJ_domain"/>
</dbReference>
<accession>A0A976MCQ8</accession>
<feature type="domain" description="J" evidence="3">
    <location>
        <begin position="75"/>
        <end position="140"/>
    </location>
</feature>
<evidence type="ECO:0000259" key="3">
    <source>
        <dbReference type="PROSITE" id="PS50076"/>
    </source>
</evidence>
<dbReference type="SUPFAM" id="SSF46565">
    <property type="entry name" value="Chaperone J-domain"/>
    <property type="match status" value="1"/>
</dbReference>
<dbReference type="InterPro" id="IPR036869">
    <property type="entry name" value="J_dom_sf"/>
</dbReference>
<dbReference type="PROSITE" id="PS50076">
    <property type="entry name" value="DNAJ_2"/>
    <property type="match status" value="1"/>
</dbReference>
<sequence length="557" mass="64903">MEPTSKKKAKSPVKSSHSRVKSTRSNTSQLGKVYSFFRSNVIVTSLLFVLIVAFVLKYYEDVHGSYSNFKKTNVDIYSVLEVSKDAKEPEIKAKYRELSLKWHPDKNKDCVECEERFRNIKEAYKIILNPHLREMYDKTKGHTVDMIPSKTTDLTVSNFDKLVKNSKKIWVVMVYSDDSQRCKLFTPIWDEFAAKYEKYAKFGRVNALLDEKLLRRLPTKPLLHPSIFLLFPNKKYDLVPTGEMHNVNTLGNYLYDNYPFYGTKLNEYAKFHTLEGTRLLFYSHKKSIPFSVKLMALKFHKVLKMYFVSTGEHYSTDELLLNDMKNAKSMPKVPEKLELFDLFVGLYEGSRLRYFSYQFSKNLPVLQATLYSLLSLNTFDLNDSTYDVLCSRHSTKDRVCLMMPETHNMPDVAGVYGKYESYRMLLSPEEDDEPEVVEEGEKEQSKAKEKLLSLVDLQFLRVKMQNKYLQQLYLNFSSSASAKAPLTSTHVLAVNKNKQMYTVFNSKKLDEDFINDLLNNEATLKWLPLPATYKGDFFKSKCLNAQPRFDFSKIFHK</sequence>
<dbReference type="Gene3D" id="3.40.30.10">
    <property type="entry name" value="Glutaredoxin"/>
    <property type="match status" value="1"/>
</dbReference>
<dbReference type="Gene3D" id="1.10.287.110">
    <property type="entry name" value="DnaJ domain"/>
    <property type="match status" value="1"/>
</dbReference>
<dbReference type="EMBL" id="CP056071">
    <property type="protein sequence ID" value="UKK01908.2"/>
    <property type="molecule type" value="Genomic_DNA"/>
</dbReference>
<dbReference type="PRINTS" id="PR00625">
    <property type="entry name" value="JDOMAIN"/>
</dbReference>
<dbReference type="InterPro" id="IPR052448">
    <property type="entry name" value="DnaJ_C16_autophagy_reg"/>
</dbReference>
<dbReference type="InterPro" id="IPR036249">
    <property type="entry name" value="Thioredoxin-like_sf"/>
</dbReference>
<dbReference type="AlphaFoldDB" id="A0A976MCQ8"/>
<feature type="transmembrane region" description="Helical" evidence="2">
    <location>
        <begin position="41"/>
        <end position="59"/>
    </location>
</feature>
<dbReference type="CDD" id="cd06257">
    <property type="entry name" value="DnaJ"/>
    <property type="match status" value="1"/>
</dbReference>
<evidence type="ECO:0000256" key="1">
    <source>
        <dbReference type="SAM" id="MobiDB-lite"/>
    </source>
</evidence>
<keyword evidence="2" id="KW-1133">Transmembrane helix</keyword>
<dbReference type="SUPFAM" id="SSF52833">
    <property type="entry name" value="Thioredoxin-like"/>
    <property type="match status" value="1"/>
</dbReference>
<feature type="region of interest" description="Disordered" evidence="1">
    <location>
        <begin position="1"/>
        <end position="24"/>
    </location>
</feature>